<comment type="caution">
    <text evidence="8">The sequence shown here is derived from an EMBL/GenBank/DDBJ whole genome shotgun (WGS) entry which is preliminary data.</text>
</comment>
<dbReference type="EC" id="3.2.1.101" evidence="3"/>
<dbReference type="PANTHER" id="PTHR12145">
    <property type="entry name" value="MANNAN ENDO-1,6-ALPHA-MANNOSIDASE DCW1"/>
    <property type="match status" value="1"/>
</dbReference>
<dbReference type="EMBL" id="MCGO01000089">
    <property type="protein sequence ID" value="ORY29226.1"/>
    <property type="molecule type" value="Genomic_DNA"/>
</dbReference>
<evidence type="ECO:0000256" key="3">
    <source>
        <dbReference type="ARBA" id="ARBA00012350"/>
    </source>
</evidence>
<evidence type="ECO:0000256" key="1">
    <source>
        <dbReference type="ARBA" id="ARBA00001452"/>
    </source>
</evidence>
<proteinExistence type="inferred from homology"/>
<dbReference type="Proteomes" id="UP000193642">
    <property type="component" value="Unassembled WGS sequence"/>
</dbReference>
<keyword evidence="5" id="KW-0378">Hydrolase</keyword>
<accession>A0A1Y2B3C7</accession>
<gene>
    <name evidence="8" type="ORF">BCR33DRAFT_652979</name>
</gene>
<evidence type="ECO:0000256" key="7">
    <source>
        <dbReference type="ARBA" id="ARBA00023295"/>
    </source>
</evidence>
<evidence type="ECO:0000313" key="8">
    <source>
        <dbReference type="EMBL" id="ORY29226.1"/>
    </source>
</evidence>
<dbReference type="Pfam" id="PF03663">
    <property type="entry name" value="Glyco_hydro_76"/>
    <property type="match status" value="1"/>
</dbReference>
<evidence type="ECO:0000256" key="4">
    <source>
        <dbReference type="ARBA" id="ARBA00022729"/>
    </source>
</evidence>
<evidence type="ECO:0000313" key="9">
    <source>
        <dbReference type="Proteomes" id="UP000193642"/>
    </source>
</evidence>
<dbReference type="Gene3D" id="1.50.10.20">
    <property type="match status" value="1"/>
</dbReference>
<protein>
    <recommendedName>
        <fullName evidence="3">mannan endo-1,6-alpha-mannosidase</fullName>
        <ecNumber evidence="3">3.2.1.101</ecNumber>
    </recommendedName>
</protein>
<dbReference type="PANTHER" id="PTHR12145:SF36">
    <property type="entry name" value="MANNAN ENDO-1,6-ALPHA-MANNOSIDASE DCW1"/>
    <property type="match status" value="1"/>
</dbReference>
<dbReference type="GO" id="GO:0009272">
    <property type="term" value="P:fungal-type cell wall biogenesis"/>
    <property type="evidence" value="ECO:0007669"/>
    <property type="project" value="TreeGrafter"/>
</dbReference>
<name>A0A1Y2B3C7_9FUNG</name>
<sequence length="112" mass="12763">CNGGIYWSRNRNATKLNEKYYKSTITNVQEMNLGARLYKLTNNTDYKTKVDKIYAWLKSSGIISADYLVYDGIMANDCSVDKQIYSYHIGELLSALATMYQATKSAEYLTEA</sequence>
<evidence type="ECO:0000256" key="6">
    <source>
        <dbReference type="ARBA" id="ARBA00023180"/>
    </source>
</evidence>
<dbReference type="AlphaFoldDB" id="A0A1Y2B3C7"/>
<dbReference type="InterPro" id="IPR008928">
    <property type="entry name" value="6-hairpin_glycosidase_sf"/>
</dbReference>
<dbReference type="GO" id="GO:0016052">
    <property type="term" value="P:carbohydrate catabolic process"/>
    <property type="evidence" value="ECO:0007669"/>
    <property type="project" value="InterPro"/>
</dbReference>
<dbReference type="OrthoDB" id="9984024at2759"/>
<keyword evidence="9" id="KW-1185">Reference proteome</keyword>
<organism evidence="8 9">
    <name type="scientific">Rhizoclosmatium globosum</name>
    <dbReference type="NCBI Taxonomy" id="329046"/>
    <lineage>
        <taxon>Eukaryota</taxon>
        <taxon>Fungi</taxon>
        <taxon>Fungi incertae sedis</taxon>
        <taxon>Chytridiomycota</taxon>
        <taxon>Chytridiomycota incertae sedis</taxon>
        <taxon>Chytridiomycetes</taxon>
        <taxon>Chytridiales</taxon>
        <taxon>Chytriomycetaceae</taxon>
        <taxon>Rhizoclosmatium</taxon>
    </lineage>
</organism>
<reference evidence="8 9" key="1">
    <citation type="submission" date="2016-07" db="EMBL/GenBank/DDBJ databases">
        <title>Pervasive Adenine N6-methylation of Active Genes in Fungi.</title>
        <authorList>
            <consortium name="DOE Joint Genome Institute"/>
            <person name="Mondo S.J."/>
            <person name="Dannebaum R.O."/>
            <person name="Kuo R.C."/>
            <person name="Labutti K."/>
            <person name="Haridas S."/>
            <person name="Kuo A."/>
            <person name="Salamov A."/>
            <person name="Ahrendt S.R."/>
            <person name="Lipzen A."/>
            <person name="Sullivan W."/>
            <person name="Andreopoulos W.B."/>
            <person name="Clum A."/>
            <person name="Lindquist E."/>
            <person name="Daum C."/>
            <person name="Ramamoorthy G.K."/>
            <person name="Gryganskyi A."/>
            <person name="Culley D."/>
            <person name="Magnuson J.K."/>
            <person name="James T.Y."/>
            <person name="O'Malley M.A."/>
            <person name="Stajich J.E."/>
            <person name="Spatafora J.W."/>
            <person name="Visel A."/>
            <person name="Grigoriev I.V."/>
        </authorList>
    </citation>
    <scope>NUCLEOTIDE SEQUENCE [LARGE SCALE GENOMIC DNA]</scope>
    <source>
        <strain evidence="8 9">JEL800</strain>
    </source>
</reference>
<dbReference type="SUPFAM" id="SSF48208">
    <property type="entry name" value="Six-hairpin glycosidases"/>
    <property type="match status" value="1"/>
</dbReference>
<comment type="similarity">
    <text evidence="2">Belongs to the glycosyl hydrolase 76 family.</text>
</comment>
<keyword evidence="6" id="KW-0325">Glycoprotein</keyword>
<dbReference type="InterPro" id="IPR014480">
    <property type="entry name" value="Mannan-1_6-alpha_mannosidase"/>
</dbReference>
<dbReference type="GO" id="GO:0008496">
    <property type="term" value="F:mannan endo-1,6-alpha-mannosidase activity"/>
    <property type="evidence" value="ECO:0007669"/>
    <property type="project" value="UniProtKB-EC"/>
</dbReference>
<keyword evidence="7" id="KW-0326">Glycosidase</keyword>
<feature type="non-terminal residue" evidence="8">
    <location>
        <position position="1"/>
    </location>
</feature>
<evidence type="ECO:0000256" key="5">
    <source>
        <dbReference type="ARBA" id="ARBA00022801"/>
    </source>
</evidence>
<comment type="catalytic activity">
    <reaction evidence="1">
        <text>Random hydrolysis of (1-&gt;6)-alpha-D-mannosidic linkages in unbranched (1-&gt;6)-mannans.</text>
        <dbReference type="EC" id="3.2.1.101"/>
    </reaction>
</comment>
<evidence type="ECO:0000256" key="2">
    <source>
        <dbReference type="ARBA" id="ARBA00009699"/>
    </source>
</evidence>
<feature type="non-terminal residue" evidence="8">
    <location>
        <position position="112"/>
    </location>
</feature>
<dbReference type="InterPro" id="IPR005198">
    <property type="entry name" value="Glyco_hydro_76"/>
</dbReference>
<keyword evidence="4" id="KW-0732">Signal</keyword>